<dbReference type="Gene3D" id="1.10.10.1250">
    <property type="entry name" value="RNA polymerase, subunit delta, N-terminal domain"/>
    <property type="match status" value="1"/>
</dbReference>
<dbReference type="InterPro" id="IPR007759">
    <property type="entry name" value="Asxl_HARE-HTH"/>
</dbReference>
<dbReference type="NCBIfam" id="NF045964">
    <property type="entry name" value="RNAP_delt_plasma"/>
    <property type="match status" value="1"/>
</dbReference>
<keyword evidence="2" id="KW-0175">Coiled coil</keyword>
<dbReference type="PROSITE" id="PS51913">
    <property type="entry name" value="HTH_HARE"/>
    <property type="match status" value="1"/>
</dbReference>
<name>A0A449AZ71_9BACT</name>
<dbReference type="GO" id="GO:0006355">
    <property type="term" value="P:regulation of DNA-templated transcription"/>
    <property type="evidence" value="ECO:0007669"/>
    <property type="project" value="InterPro"/>
</dbReference>
<protein>
    <recommendedName>
        <fullName evidence="3">HTH HARE-type domain-containing protein</fullName>
    </recommendedName>
</protein>
<dbReference type="AlphaFoldDB" id="A0A449AZ71"/>
<keyword evidence="5" id="KW-1185">Reference proteome</keyword>
<organism evidence="4 5">
    <name type="scientific">Mycoplasmopsis gallopavonis</name>
    <dbReference type="NCBI Taxonomy" id="76629"/>
    <lineage>
        <taxon>Bacteria</taxon>
        <taxon>Bacillati</taxon>
        <taxon>Mycoplasmatota</taxon>
        <taxon>Mycoplasmoidales</taxon>
        <taxon>Metamycoplasmataceae</taxon>
        <taxon>Mycoplasmopsis</taxon>
    </lineage>
</organism>
<feature type="coiled-coil region" evidence="2">
    <location>
        <begin position="29"/>
        <end position="56"/>
    </location>
</feature>
<proteinExistence type="predicted"/>
<reference evidence="4 5" key="1">
    <citation type="submission" date="2019-01" db="EMBL/GenBank/DDBJ databases">
        <authorList>
            <consortium name="Pathogen Informatics"/>
        </authorList>
    </citation>
    <scope>NUCLEOTIDE SEQUENCE [LARGE SCALE GENOMIC DNA]</scope>
    <source>
        <strain evidence="4 5">NCTC10186</strain>
    </source>
</reference>
<dbReference type="Proteomes" id="UP000289862">
    <property type="component" value="Chromosome"/>
</dbReference>
<dbReference type="RefSeq" id="WP_119571805.1">
    <property type="nucleotide sequence ID" value="NZ_LR215031.1"/>
</dbReference>
<sequence length="88" mass="10540">MKAKTMLEIAIEAISEDTLKAFEFNQLFARVEEELKEKWINELVNEENDYEKVQTRKMGELYRLLTVDKRFTRNPDGTWQSTTFEVFN</sequence>
<evidence type="ECO:0000259" key="3">
    <source>
        <dbReference type="PROSITE" id="PS51913"/>
    </source>
</evidence>
<gene>
    <name evidence="4" type="ORF">NCTC10186_00272</name>
</gene>
<evidence type="ECO:0000256" key="1">
    <source>
        <dbReference type="ARBA" id="ARBA00023163"/>
    </source>
</evidence>
<evidence type="ECO:0000313" key="4">
    <source>
        <dbReference type="EMBL" id="VEU72801.1"/>
    </source>
</evidence>
<dbReference type="EMBL" id="LR215031">
    <property type="protein sequence ID" value="VEU72801.1"/>
    <property type="molecule type" value="Genomic_DNA"/>
</dbReference>
<dbReference type="InterPro" id="IPR038087">
    <property type="entry name" value="RNAP_delta_N_dom_sf"/>
</dbReference>
<evidence type="ECO:0000313" key="5">
    <source>
        <dbReference type="Proteomes" id="UP000289862"/>
    </source>
</evidence>
<feature type="domain" description="HTH HARE-type" evidence="3">
    <location>
        <begin position="4"/>
        <end position="84"/>
    </location>
</feature>
<dbReference type="OrthoDB" id="399771at2"/>
<dbReference type="KEGG" id="mgal:NCTC10186_00272"/>
<accession>A0A449AZ71</accession>
<keyword evidence="1" id="KW-0804">Transcription</keyword>
<evidence type="ECO:0000256" key="2">
    <source>
        <dbReference type="SAM" id="Coils"/>
    </source>
</evidence>